<keyword evidence="3" id="KW-1185">Reference proteome</keyword>
<organism evidence="2 3">
    <name type="scientific">Daphnia magna</name>
    <dbReference type="NCBI Taxonomy" id="35525"/>
    <lineage>
        <taxon>Eukaryota</taxon>
        <taxon>Metazoa</taxon>
        <taxon>Ecdysozoa</taxon>
        <taxon>Arthropoda</taxon>
        <taxon>Crustacea</taxon>
        <taxon>Branchiopoda</taxon>
        <taxon>Diplostraca</taxon>
        <taxon>Cladocera</taxon>
        <taxon>Anomopoda</taxon>
        <taxon>Daphniidae</taxon>
        <taxon>Daphnia</taxon>
    </lineage>
</organism>
<feature type="compositionally biased region" description="Polar residues" evidence="1">
    <location>
        <begin position="1"/>
        <end position="14"/>
    </location>
</feature>
<gene>
    <name evidence="2" type="ORF">APZ42_027407</name>
</gene>
<name>A0A164RIR9_9CRUS</name>
<evidence type="ECO:0000313" key="3">
    <source>
        <dbReference type="Proteomes" id="UP000076858"/>
    </source>
</evidence>
<feature type="compositionally biased region" description="Basic and acidic residues" evidence="1">
    <location>
        <begin position="23"/>
        <end position="35"/>
    </location>
</feature>
<proteinExistence type="predicted"/>
<evidence type="ECO:0000313" key="2">
    <source>
        <dbReference type="EMBL" id="KZS08696.1"/>
    </source>
</evidence>
<protein>
    <submittedName>
        <fullName evidence="2">Uncharacterized protein</fullName>
    </submittedName>
</protein>
<feature type="compositionally biased region" description="Basic residues" evidence="1">
    <location>
        <begin position="48"/>
        <end position="58"/>
    </location>
</feature>
<evidence type="ECO:0000256" key="1">
    <source>
        <dbReference type="SAM" id="MobiDB-lite"/>
    </source>
</evidence>
<accession>A0A164RIR9</accession>
<dbReference type="Proteomes" id="UP000076858">
    <property type="component" value="Unassembled WGS sequence"/>
</dbReference>
<feature type="region of interest" description="Disordered" evidence="1">
    <location>
        <begin position="1"/>
        <end position="59"/>
    </location>
</feature>
<dbReference type="AlphaFoldDB" id="A0A164RIR9"/>
<comment type="caution">
    <text evidence="2">The sequence shown here is derived from an EMBL/GenBank/DDBJ whole genome shotgun (WGS) entry which is preliminary data.</text>
</comment>
<sequence length="71" mass="8322">MRRNGNNASTNLKQKNGKPTHASTKDITKRDDETFRGWPTYEAEPTTRRRSRRSKRRLSQCQLIDPSILLH</sequence>
<dbReference type="EMBL" id="LRGB01002190">
    <property type="protein sequence ID" value="KZS08696.1"/>
    <property type="molecule type" value="Genomic_DNA"/>
</dbReference>
<reference evidence="2 3" key="1">
    <citation type="submission" date="2016-03" db="EMBL/GenBank/DDBJ databases">
        <title>EvidentialGene: Evidence-directed Construction of Genes on Genomes.</title>
        <authorList>
            <person name="Gilbert D.G."/>
            <person name="Choi J.-H."/>
            <person name="Mockaitis K."/>
            <person name="Colbourne J."/>
            <person name="Pfrender M."/>
        </authorList>
    </citation>
    <scope>NUCLEOTIDE SEQUENCE [LARGE SCALE GENOMIC DNA]</scope>
    <source>
        <strain evidence="2 3">Xinb3</strain>
        <tissue evidence="2">Complete organism</tissue>
    </source>
</reference>